<dbReference type="Proteomes" id="UP000177579">
    <property type="component" value="Unassembled WGS sequence"/>
</dbReference>
<evidence type="ECO:0000313" key="1">
    <source>
        <dbReference type="EMBL" id="OGF41427.1"/>
    </source>
</evidence>
<sequence length="90" mass="10787">MNYQISQKSQIITDSIFINTKQITFIKDSEEERKYRIRKHVKADDYFGTLATIFSLMVQDDNLDYKNTQIIAKIIEDLMYLQNNYKIIKK</sequence>
<protein>
    <submittedName>
        <fullName evidence="1">Uncharacterized protein</fullName>
    </submittedName>
</protein>
<comment type="caution">
    <text evidence="1">The sequence shown here is derived from an EMBL/GenBank/DDBJ whole genome shotgun (WGS) entry which is preliminary data.</text>
</comment>
<organism evidence="1 2">
    <name type="scientific">Candidatus Falkowbacteria bacterium RIFOXYD2_FULL_34_120</name>
    <dbReference type="NCBI Taxonomy" id="1798007"/>
    <lineage>
        <taxon>Bacteria</taxon>
        <taxon>Candidatus Falkowiibacteriota</taxon>
    </lineage>
</organism>
<gene>
    <name evidence="1" type="ORF">A2531_00070</name>
</gene>
<proteinExistence type="predicted"/>
<dbReference type="AlphaFoldDB" id="A0A1F5TRM1"/>
<dbReference type="EMBL" id="MFGO01000009">
    <property type="protein sequence ID" value="OGF41427.1"/>
    <property type="molecule type" value="Genomic_DNA"/>
</dbReference>
<name>A0A1F5TRM1_9BACT</name>
<reference evidence="1 2" key="1">
    <citation type="journal article" date="2016" name="Nat. Commun.">
        <title>Thousands of microbial genomes shed light on interconnected biogeochemical processes in an aquifer system.</title>
        <authorList>
            <person name="Anantharaman K."/>
            <person name="Brown C.T."/>
            <person name="Hug L.A."/>
            <person name="Sharon I."/>
            <person name="Castelle C.J."/>
            <person name="Probst A.J."/>
            <person name="Thomas B.C."/>
            <person name="Singh A."/>
            <person name="Wilkins M.J."/>
            <person name="Karaoz U."/>
            <person name="Brodie E.L."/>
            <person name="Williams K.H."/>
            <person name="Hubbard S.S."/>
            <person name="Banfield J.F."/>
        </authorList>
    </citation>
    <scope>NUCLEOTIDE SEQUENCE [LARGE SCALE GENOMIC DNA]</scope>
</reference>
<evidence type="ECO:0000313" key="2">
    <source>
        <dbReference type="Proteomes" id="UP000177579"/>
    </source>
</evidence>
<accession>A0A1F5TRM1</accession>